<dbReference type="HOGENOM" id="CLU_716247_0_0_1"/>
<dbReference type="EMBL" id="CH902619">
    <property type="protein sequence ID" value="EDV37710.1"/>
    <property type="molecule type" value="Genomic_DNA"/>
</dbReference>
<dbReference type="InParanoid" id="B3MF82"/>
<reference evidence="4 5" key="1">
    <citation type="journal article" date="2007" name="Nature">
        <title>Evolution of genes and genomes on the Drosophila phylogeny.</title>
        <authorList>
            <consortium name="Drosophila 12 Genomes Consortium"/>
            <person name="Clark A.G."/>
            <person name="Eisen M.B."/>
            <person name="Smith D.R."/>
            <person name="Bergman C.M."/>
            <person name="Oliver B."/>
            <person name="Markow T.A."/>
            <person name="Kaufman T.C."/>
            <person name="Kellis M."/>
            <person name="Gelbart W."/>
            <person name="Iyer V.N."/>
            <person name="Pollard D.A."/>
            <person name="Sackton T.B."/>
            <person name="Larracuente A.M."/>
            <person name="Singh N.D."/>
            <person name="Abad J.P."/>
            <person name="Abt D.N."/>
            <person name="Adryan B."/>
            <person name="Aguade M."/>
            <person name="Akashi H."/>
            <person name="Anderson W.W."/>
            <person name="Aquadro C.F."/>
            <person name="Ardell D.H."/>
            <person name="Arguello R."/>
            <person name="Artieri C.G."/>
            <person name="Barbash D.A."/>
            <person name="Barker D."/>
            <person name="Barsanti P."/>
            <person name="Batterham P."/>
            <person name="Batzoglou S."/>
            <person name="Begun D."/>
            <person name="Bhutkar A."/>
            <person name="Blanco E."/>
            <person name="Bosak S.A."/>
            <person name="Bradley R.K."/>
            <person name="Brand A.D."/>
            <person name="Brent M.R."/>
            <person name="Brooks A.N."/>
            <person name="Brown R.H."/>
            <person name="Butlin R.K."/>
            <person name="Caggese C."/>
            <person name="Calvi B.R."/>
            <person name="Bernardo de Carvalho A."/>
            <person name="Caspi A."/>
            <person name="Castrezana S."/>
            <person name="Celniker S.E."/>
            <person name="Chang J.L."/>
            <person name="Chapple C."/>
            <person name="Chatterji S."/>
            <person name="Chinwalla A."/>
            <person name="Civetta A."/>
            <person name="Clifton S.W."/>
            <person name="Comeron J.M."/>
            <person name="Costello J.C."/>
            <person name="Coyne J.A."/>
            <person name="Daub J."/>
            <person name="David R.G."/>
            <person name="Delcher A.L."/>
            <person name="Delehaunty K."/>
            <person name="Do C.B."/>
            <person name="Ebling H."/>
            <person name="Edwards K."/>
            <person name="Eickbush T."/>
            <person name="Evans J.D."/>
            <person name="Filipski A."/>
            <person name="Findeiss S."/>
            <person name="Freyhult E."/>
            <person name="Fulton L."/>
            <person name="Fulton R."/>
            <person name="Garcia A.C."/>
            <person name="Gardiner A."/>
            <person name="Garfield D.A."/>
            <person name="Garvin B.E."/>
            <person name="Gibson G."/>
            <person name="Gilbert D."/>
            <person name="Gnerre S."/>
            <person name="Godfrey J."/>
            <person name="Good R."/>
            <person name="Gotea V."/>
            <person name="Gravely B."/>
            <person name="Greenberg A.J."/>
            <person name="Griffiths-Jones S."/>
            <person name="Gross S."/>
            <person name="Guigo R."/>
            <person name="Gustafson E.A."/>
            <person name="Haerty W."/>
            <person name="Hahn M.W."/>
            <person name="Halligan D.L."/>
            <person name="Halpern A.L."/>
            <person name="Halter G.M."/>
            <person name="Han M.V."/>
            <person name="Heger A."/>
            <person name="Hillier L."/>
            <person name="Hinrichs A.S."/>
            <person name="Holmes I."/>
            <person name="Hoskins R.A."/>
            <person name="Hubisz M.J."/>
            <person name="Hultmark D."/>
            <person name="Huntley M.A."/>
            <person name="Jaffe D.B."/>
            <person name="Jagadeeshan S."/>
            <person name="Jeck W.R."/>
            <person name="Johnson J."/>
            <person name="Jones C.D."/>
            <person name="Jordan W.C."/>
            <person name="Karpen G.H."/>
            <person name="Kataoka E."/>
            <person name="Keightley P.D."/>
            <person name="Kheradpour P."/>
            <person name="Kirkness E.F."/>
            <person name="Koerich L.B."/>
            <person name="Kristiansen K."/>
            <person name="Kudrna D."/>
            <person name="Kulathinal R.J."/>
            <person name="Kumar S."/>
            <person name="Kwok R."/>
            <person name="Lander E."/>
            <person name="Langley C.H."/>
            <person name="Lapoint R."/>
            <person name="Lazzaro B.P."/>
            <person name="Lee S.J."/>
            <person name="Levesque L."/>
            <person name="Li R."/>
            <person name="Lin C.F."/>
            <person name="Lin M.F."/>
            <person name="Lindblad-Toh K."/>
            <person name="Llopart A."/>
            <person name="Long M."/>
            <person name="Low L."/>
            <person name="Lozovsky E."/>
            <person name="Lu J."/>
            <person name="Luo M."/>
            <person name="Machado C.A."/>
            <person name="Makalowski W."/>
            <person name="Marzo M."/>
            <person name="Matsuda M."/>
            <person name="Matzkin L."/>
            <person name="McAllister B."/>
            <person name="McBride C.S."/>
            <person name="McKernan B."/>
            <person name="McKernan K."/>
            <person name="Mendez-Lago M."/>
            <person name="Minx P."/>
            <person name="Mollenhauer M.U."/>
            <person name="Montooth K."/>
            <person name="Mount S.M."/>
            <person name="Mu X."/>
            <person name="Myers E."/>
            <person name="Negre B."/>
            <person name="Newfeld S."/>
            <person name="Nielsen R."/>
            <person name="Noor M.A."/>
            <person name="O'Grady P."/>
            <person name="Pachter L."/>
            <person name="Papaceit M."/>
            <person name="Parisi M.J."/>
            <person name="Parisi M."/>
            <person name="Parts L."/>
            <person name="Pedersen J.S."/>
            <person name="Pesole G."/>
            <person name="Phillippy A.M."/>
            <person name="Ponting C.P."/>
            <person name="Pop M."/>
            <person name="Porcelli D."/>
            <person name="Powell J.R."/>
            <person name="Prohaska S."/>
            <person name="Pruitt K."/>
            <person name="Puig M."/>
            <person name="Quesneville H."/>
            <person name="Ram K.R."/>
            <person name="Rand D."/>
            <person name="Rasmussen M.D."/>
            <person name="Reed L.K."/>
            <person name="Reenan R."/>
            <person name="Reily A."/>
            <person name="Remington K.A."/>
            <person name="Rieger T.T."/>
            <person name="Ritchie M.G."/>
            <person name="Robin C."/>
            <person name="Rogers Y.H."/>
            <person name="Rohde C."/>
            <person name="Rozas J."/>
            <person name="Rubenfield M.J."/>
            <person name="Ruiz A."/>
            <person name="Russo S."/>
            <person name="Salzberg S.L."/>
            <person name="Sanchez-Gracia A."/>
            <person name="Saranga D.J."/>
            <person name="Sato H."/>
            <person name="Schaeffer S.W."/>
            <person name="Schatz M.C."/>
            <person name="Schlenke T."/>
            <person name="Schwartz R."/>
            <person name="Segarra C."/>
            <person name="Singh R.S."/>
            <person name="Sirot L."/>
            <person name="Sirota M."/>
            <person name="Sisneros N.B."/>
            <person name="Smith C.D."/>
            <person name="Smith T.F."/>
            <person name="Spieth J."/>
            <person name="Stage D.E."/>
            <person name="Stark A."/>
            <person name="Stephan W."/>
            <person name="Strausberg R.L."/>
            <person name="Strempel S."/>
            <person name="Sturgill D."/>
            <person name="Sutton G."/>
            <person name="Sutton G.G."/>
            <person name="Tao W."/>
            <person name="Teichmann S."/>
            <person name="Tobari Y.N."/>
            <person name="Tomimura Y."/>
            <person name="Tsolas J.M."/>
            <person name="Valente V.L."/>
            <person name="Venter E."/>
            <person name="Venter J.C."/>
            <person name="Vicario S."/>
            <person name="Vieira F.G."/>
            <person name="Vilella A.J."/>
            <person name="Villasante A."/>
            <person name="Walenz B."/>
            <person name="Wang J."/>
            <person name="Wasserman M."/>
            <person name="Watts T."/>
            <person name="Wilson D."/>
            <person name="Wilson R.K."/>
            <person name="Wing R.A."/>
            <person name="Wolfner M.F."/>
            <person name="Wong A."/>
            <person name="Wong G.K."/>
            <person name="Wu C.I."/>
            <person name="Wu G."/>
            <person name="Yamamoto D."/>
            <person name="Yang H.P."/>
            <person name="Yang S.P."/>
            <person name="Yorke J.A."/>
            <person name="Yoshida K."/>
            <person name="Zdobnov E."/>
            <person name="Zhang P."/>
            <person name="Zhang Y."/>
            <person name="Zimin A.V."/>
            <person name="Baldwin J."/>
            <person name="Abdouelleil A."/>
            <person name="Abdulkadir J."/>
            <person name="Abebe A."/>
            <person name="Abera B."/>
            <person name="Abreu J."/>
            <person name="Acer S.C."/>
            <person name="Aftuck L."/>
            <person name="Alexander A."/>
            <person name="An P."/>
            <person name="Anderson E."/>
            <person name="Anderson S."/>
            <person name="Arachi H."/>
            <person name="Azer M."/>
            <person name="Bachantsang P."/>
            <person name="Barry A."/>
            <person name="Bayul T."/>
            <person name="Berlin A."/>
            <person name="Bessette D."/>
            <person name="Bloom T."/>
            <person name="Blye J."/>
            <person name="Boguslavskiy L."/>
            <person name="Bonnet C."/>
            <person name="Boukhgalter B."/>
            <person name="Bourzgui I."/>
            <person name="Brown A."/>
            <person name="Cahill P."/>
            <person name="Channer S."/>
            <person name="Cheshatsang Y."/>
            <person name="Chuda L."/>
            <person name="Citroen M."/>
            <person name="Collymore A."/>
            <person name="Cooke P."/>
            <person name="Costello M."/>
            <person name="D'Aco K."/>
            <person name="Daza R."/>
            <person name="De Haan G."/>
            <person name="DeGray S."/>
            <person name="DeMaso C."/>
            <person name="Dhargay N."/>
            <person name="Dooley K."/>
            <person name="Dooley E."/>
            <person name="Doricent M."/>
            <person name="Dorje P."/>
            <person name="Dorjee K."/>
            <person name="Dupes A."/>
            <person name="Elong R."/>
            <person name="Falk J."/>
            <person name="Farina A."/>
            <person name="Faro S."/>
            <person name="Ferguson D."/>
            <person name="Fisher S."/>
            <person name="Foley C.D."/>
            <person name="Franke A."/>
            <person name="Friedrich D."/>
            <person name="Gadbois L."/>
            <person name="Gearin G."/>
            <person name="Gearin C.R."/>
            <person name="Giannoukos G."/>
            <person name="Goode T."/>
            <person name="Graham J."/>
            <person name="Grandbois E."/>
            <person name="Grewal S."/>
            <person name="Gyaltsen K."/>
            <person name="Hafez N."/>
            <person name="Hagos B."/>
            <person name="Hall J."/>
            <person name="Henson C."/>
            <person name="Hollinger A."/>
            <person name="Honan T."/>
            <person name="Huard M.D."/>
            <person name="Hughes L."/>
            <person name="Hurhula B."/>
            <person name="Husby M.E."/>
            <person name="Kamat A."/>
            <person name="Kanga B."/>
            <person name="Kashin S."/>
            <person name="Khazanovich D."/>
            <person name="Kisner P."/>
            <person name="Lance K."/>
            <person name="Lara M."/>
            <person name="Lee W."/>
            <person name="Lennon N."/>
            <person name="Letendre F."/>
            <person name="LeVine R."/>
            <person name="Lipovsky A."/>
            <person name="Liu X."/>
            <person name="Liu J."/>
            <person name="Liu S."/>
            <person name="Lokyitsang T."/>
            <person name="Lokyitsang Y."/>
            <person name="Lubonja R."/>
            <person name="Lui A."/>
            <person name="MacDonald P."/>
            <person name="Magnisalis V."/>
            <person name="Maru K."/>
            <person name="Matthews C."/>
            <person name="McCusker W."/>
            <person name="McDonough S."/>
            <person name="Mehta T."/>
            <person name="Meldrim J."/>
            <person name="Meneus L."/>
            <person name="Mihai O."/>
            <person name="Mihalev A."/>
            <person name="Mihova T."/>
            <person name="Mittelman R."/>
            <person name="Mlenga V."/>
            <person name="Montmayeur A."/>
            <person name="Mulrain L."/>
            <person name="Navidi A."/>
            <person name="Naylor J."/>
            <person name="Negash T."/>
            <person name="Nguyen T."/>
            <person name="Nguyen N."/>
            <person name="Nicol R."/>
            <person name="Norbu C."/>
            <person name="Norbu N."/>
            <person name="Novod N."/>
            <person name="O'Neill B."/>
            <person name="Osman S."/>
            <person name="Markiewicz E."/>
            <person name="Oyono O.L."/>
            <person name="Patti C."/>
            <person name="Phunkhang P."/>
            <person name="Pierre F."/>
            <person name="Priest M."/>
            <person name="Raghuraman S."/>
            <person name="Rege F."/>
            <person name="Reyes R."/>
            <person name="Rise C."/>
            <person name="Rogov P."/>
            <person name="Ross K."/>
            <person name="Ryan E."/>
            <person name="Settipalli S."/>
            <person name="Shea T."/>
            <person name="Sherpa N."/>
            <person name="Shi L."/>
            <person name="Shih D."/>
            <person name="Sparrow T."/>
            <person name="Spaulding J."/>
            <person name="Stalker J."/>
            <person name="Stange-Thomann N."/>
            <person name="Stavropoulos S."/>
            <person name="Stone C."/>
            <person name="Strader C."/>
            <person name="Tesfaye S."/>
            <person name="Thomson T."/>
            <person name="Thoulutsang Y."/>
            <person name="Thoulutsang D."/>
            <person name="Topham K."/>
            <person name="Topping I."/>
            <person name="Tsamla T."/>
            <person name="Vassiliev H."/>
            <person name="Vo A."/>
            <person name="Wangchuk T."/>
            <person name="Wangdi T."/>
            <person name="Weiand M."/>
            <person name="Wilkinson J."/>
            <person name="Wilson A."/>
            <person name="Yadav S."/>
            <person name="Young G."/>
            <person name="Yu Q."/>
            <person name="Zembek L."/>
            <person name="Zhong D."/>
            <person name="Zimmer A."/>
            <person name="Zwirko Z."/>
            <person name="Jaffe D.B."/>
            <person name="Alvarez P."/>
            <person name="Brockman W."/>
            <person name="Butler J."/>
            <person name="Chin C."/>
            <person name="Gnerre S."/>
            <person name="Grabherr M."/>
            <person name="Kleber M."/>
            <person name="Mauceli E."/>
            <person name="MacCallum I."/>
        </authorList>
    </citation>
    <scope>NUCLEOTIDE SEQUENCE [LARGE SCALE GENOMIC DNA]</scope>
    <source>
        <strain evidence="5">Tucson 14024-0371.13</strain>
    </source>
</reference>
<keyword evidence="5" id="KW-1185">Reference proteome</keyword>
<dbReference type="GO" id="GO:0016491">
    <property type="term" value="F:oxidoreductase activity"/>
    <property type="evidence" value="ECO:0007669"/>
    <property type="project" value="UniProtKB-KW"/>
</dbReference>
<evidence type="ECO:0000256" key="2">
    <source>
        <dbReference type="ARBA" id="ARBA00022532"/>
    </source>
</evidence>
<protein>
    <recommendedName>
        <fullName evidence="3">Isopropylmalate dehydrogenase-like domain-containing protein</fullName>
    </recommendedName>
</protein>
<dbReference type="InterPro" id="IPR024084">
    <property type="entry name" value="IsoPropMal-DH-like_dom"/>
</dbReference>
<dbReference type="AlphaFoldDB" id="B3MF82"/>
<feature type="domain" description="Isopropylmalate dehydrogenase-like" evidence="3">
    <location>
        <begin position="58"/>
        <end position="370"/>
    </location>
</feature>
<dbReference type="eggNOG" id="KOG0784">
    <property type="taxonomic scope" value="Eukaryota"/>
</dbReference>
<dbReference type="GeneID" id="6494138"/>
<dbReference type="SUPFAM" id="SSF53659">
    <property type="entry name" value="Isocitrate/Isopropylmalate dehydrogenase-like"/>
    <property type="match status" value="1"/>
</dbReference>
<proteinExistence type="inferred from homology"/>
<dbReference type="PANTHER" id="PTHR11835:SF60">
    <property type="entry name" value="ISOCITRATE DEHYDROGENASE [NAD] SUBUNIT, MITOCHONDRIAL"/>
    <property type="match status" value="1"/>
</dbReference>
<dbReference type="SMR" id="B3MF82"/>
<dbReference type="Proteomes" id="UP000007801">
    <property type="component" value="Unassembled WGS sequence"/>
</dbReference>
<organism evidence="4 5">
    <name type="scientific">Drosophila ananassae</name>
    <name type="common">Fruit fly</name>
    <dbReference type="NCBI Taxonomy" id="7217"/>
    <lineage>
        <taxon>Eukaryota</taxon>
        <taxon>Metazoa</taxon>
        <taxon>Ecdysozoa</taxon>
        <taxon>Arthropoda</taxon>
        <taxon>Hexapoda</taxon>
        <taxon>Insecta</taxon>
        <taxon>Pterygota</taxon>
        <taxon>Neoptera</taxon>
        <taxon>Endopterygota</taxon>
        <taxon>Diptera</taxon>
        <taxon>Brachycera</taxon>
        <taxon>Muscomorpha</taxon>
        <taxon>Ephydroidea</taxon>
        <taxon>Drosophilidae</taxon>
        <taxon>Drosophila</taxon>
        <taxon>Sophophora</taxon>
    </lineage>
</organism>
<dbReference type="GO" id="GO:0005739">
    <property type="term" value="C:mitochondrion"/>
    <property type="evidence" value="ECO:0007669"/>
    <property type="project" value="TreeGrafter"/>
</dbReference>
<dbReference type="PhylomeDB" id="B3MF82"/>
<dbReference type="OMA" id="EIGDHHA"/>
<dbReference type="GO" id="GO:0006099">
    <property type="term" value="P:tricarboxylic acid cycle"/>
    <property type="evidence" value="ECO:0007669"/>
    <property type="project" value="UniProtKB-KW"/>
</dbReference>
<evidence type="ECO:0000259" key="3">
    <source>
        <dbReference type="SMART" id="SM01329"/>
    </source>
</evidence>
<sequence length="382" mass="42613">MLGSLKVQPLPLVKMTQGLIRHLSDINSFSLNANFVKGSVRVEPVSLMPASKYGGVDMVTLLTGTTLIGQQGSKYVQAMLQSSRVPVEVQVIDPLETDDFYNSVLRNRSAVHVENVVDAEAKKKSMKLCNDLDLYMFKCRVRSFPGFNCRFPDVNIRIIAQNNMGVYSDLEYSPVKGVVEAISVSTQEGNEKYLRKAFATAVKANRKRVTLIHKSTEWPITDGAMVSAAKEIHKDYEHCLELELMNVEDCIGRLITHPQEFDCIFSSDRYATMIATMCSGICGGANLFSAVEIGDFHAVFKPLQVKLSLTNYPILSPYGIVNTIVDLFDHLGYTECGDALWEQMLRTMESGIKTKDFGGEDSGEYVICNIINRLRCRGFQNN</sequence>
<dbReference type="OrthoDB" id="7929748at2759"/>
<dbReference type="Pfam" id="PF00180">
    <property type="entry name" value="Iso_dh"/>
    <property type="match status" value="1"/>
</dbReference>
<comment type="similarity">
    <text evidence="1">Belongs to the isocitrate and isopropylmalate dehydrogenases family.</text>
</comment>
<keyword evidence="2" id="KW-0816">Tricarboxylic acid cycle</keyword>
<evidence type="ECO:0000313" key="4">
    <source>
        <dbReference type="EMBL" id="EDV37710.1"/>
    </source>
</evidence>
<dbReference type="KEGG" id="dan:6494138"/>
<dbReference type="GO" id="GO:0006102">
    <property type="term" value="P:isocitrate metabolic process"/>
    <property type="evidence" value="ECO:0007669"/>
    <property type="project" value="TreeGrafter"/>
</dbReference>
<keyword evidence="4" id="KW-0560">Oxidoreductase</keyword>
<evidence type="ECO:0000313" key="5">
    <source>
        <dbReference type="Proteomes" id="UP000007801"/>
    </source>
</evidence>
<name>B3MF82_DROAN</name>
<gene>
    <name evidence="4" type="primary">Dana\GF11274</name>
    <name evidence="4" type="synonym">dana_GLEANR_11342</name>
    <name evidence="4" type="ORF">GF11274</name>
</gene>
<accession>B3MF82</accession>
<dbReference type="PANTHER" id="PTHR11835">
    <property type="entry name" value="DECARBOXYLATING DEHYDROGENASES-ISOCITRATE, ISOPROPYLMALATE, TARTRATE"/>
    <property type="match status" value="1"/>
</dbReference>
<evidence type="ECO:0000256" key="1">
    <source>
        <dbReference type="ARBA" id="ARBA00007769"/>
    </source>
</evidence>
<dbReference type="STRING" id="7217.B3MF82"/>
<dbReference type="SMART" id="SM01329">
    <property type="entry name" value="Iso_dh"/>
    <property type="match status" value="1"/>
</dbReference>
<dbReference type="Gene3D" id="3.40.718.10">
    <property type="entry name" value="Isopropylmalate Dehydrogenase"/>
    <property type="match status" value="1"/>
</dbReference>